<dbReference type="EMBL" id="AAXG02000032">
    <property type="protein sequence ID" value="EDM98778.1"/>
    <property type="molecule type" value="Genomic_DNA"/>
</dbReference>
<evidence type="ECO:0000313" key="2">
    <source>
        <dbReference type="Proteomes" id="UP000003639"/>
    </source>
</evidence>
<accession>A6NZC9</accession>
<evidence type="ECO:0000313" key="1">
    <source>
        <dbReference type="EMBL" id="EDM98778.1"/>
    </source>
</evidence>
<keyword evidence="2" id="KW-1185">Reference proteome</keyword>
<sequence>MKFRNYICFFDKKTISSFLYDDFLDILPISFYHKYT</sequence>
<organism evidence="1 2">
    <name type="scientific">Pseudoflavonifractor capillosus ATCC 29799</name>
    <dbReference type="NCBI Taxonomy" id="411467"/>
    <lineage>
        <taxon>Bacteria</taxon>
        <taxon>Bacillati</taxon>
        <taxon>Bacillota</taxon>
        <taxon>Clostridia</taxon>
        <taxon>Eubacteriales</taxon>
        <taxon>Oscillospiraceae</taxon>
        <taxon>Pseudoflavonifractor</taxon>
    </lineage>
</organism>
<reference evidence="1 2" key="1">
    <citation type="submission" date="2007-04" db="EMBL/GenBank/DDBJ databases">
        <authorList>
            <person name="Fulton L."/>
            <person name="Clifton S."/>
            <person name="Fulton B."/>
            <person name="Xu J."/>
            <person name="Minx P."/>
            <person name="Pepin K.H."/>
            <person name="Johnson M."/>
            <person name="Thiruvilangam P."/>
            <person name="Bhonagiri V."/>
            <person name="Nash W.E."/>
            <person name="Mardis E.R."/>
            <person name="Wilson R.K."/>
        </authorList>
    </citation>
    <scope>NUCLEOTIDE SEQUENCE [LARGE SCALE GENOMIC DNA]</scope>
    <source>
        <strain evidence="1 2">ATCC 29799</strain>
    </source>
</reference>
<comment type="caution">
    <text evidence="1">The sequence shown here is derived from an EMBL/GenBank/DDBJ whole genome shotgun (WGS) entry which is preliminary data.</text>
</comment>
<dbReference type="Proteomes" id="UP000003639">
    <property type="component" value="Unassembled WGS sequence"/>
</dbReference>
<gene>
    <name evidence="1" type="ORF">BACCAP_03580</name>
</gene>
<name>A6NZC9_9FIRM</name>
<reference evidence="1 2" key="2">
    <citation type="submission" date="2007-06" db="EMBL/GenBank/DDBJ databases">
        <title>Draft genome sequence of Pseudoflavonifractor capillosus ATCC 29799.</title>
        <authorList>
            <person name="Sudarsanam P."/>
            <person name="Ley R."/>
            <person name="Guruge J."/>
            <person name="Turnbaugh P.J."/>
            <person name="Mahowald M."/>
            <person name="Liep D."/>
            <person name="Gordon J."/>
        </authorList>
    </citation>
    <scope>NUCLEOTIDE SEQUENCE [LARGE SCALE GENOMIC DNA]</scope>
    <source>
        <strain evidence="1 2">ATCC 29799</strain>
    </source>
</reference>
<proteinExistence type="predicted"/>
<protein>
    <submittedName>
        <fullName evidence="1">Uncharacterized protein</fullName>
    </submittedName>
</protein>
<dbReference type="AlphaFoldDB" id="A6NZC9"/>
<dbReference type="STRING" id="411467.BACCAP_03580"/>